<evidence type="ECO:0000313" key="3">
    <source>
        <dbReference type="EMBL" id="CAD9329798.1"/>
    </source>
</evidence>
<feature type="region of interest" description="Disordered" evidence="1">
    <location>
        <begin position="75"/>
        <end position="102"/>
    </location>
</feature>
<dbReference type="InterPro" id="IPR008011">
    <property type="entry name" value="Complex1_LYR_dom"/>
</dbReference>
<dbReference type="EMBL" id="HBGO01009626">
    <property type="protein sequence ID" value="CAD9329798.1"/>
    <property type="molecule type" value="Transcribed_RNA"/>
</dbReference>
<gene>
    <name evidence="3" type="ORF">OSIN01602_LOCUS5326</name>
</gene>
<accession>A0A7S2ED80</accession>
<reference evidence="3" key="1">
    <citation type="submission" date="2021-01" db="EMBL/GenBank/DDBJ databases">
        <authorList>
            <person name="Corre E."/>
            <person name="Pelletier E."/>
            <person name="Niang G."/>
            <person name="Scheremetjew M."/>
            <person name="Finn R."/>
            <person name="Kale V."/>
            <person name="Holt S."/>
            <person name="Cochrane G."/>
            <person name="Meng A."/>
            <person name="Brown T."/>
            <person name="Cohen L."/>
        </authorList>
    </citation>
    <scope>NUCLEOTIDE SEQUENCE</scope>
    <source>
        <strain evidence="3">Grunow 1884</strain>
    </source>
</reference>
<organism evidence="3">
    <name type="scientific">Trieres chinensis</name>
    <name type="common">Marine centric diatom</name>
    <name type="synonym">Odontella sinensis</name>
    <dbReference type="NCBI Taxonomy" id="1514140"/>
    <lineage>
        <taxon>Eukaryota</taxon>
        <taxon>Sar</taxon>
        <taxon>Stramenopiles</taxon>
        <taxon>Ochrophyta</taxon>
        <taxon>Bacillariophyta</taxon>
        <taxon>Mediophyceae</taxon>
        <taxon>Biddulphiophycidae</taxon>
        <taxon>Eupodiscales</taxon>
        <taxon>Parodontellaceae</taxon>
        <taxon>Trieres</taxon>
    </lineage>
</organism>
<dbReference type="Pfam" id="PF05347">
    <property type="entry name" value="Complex1_LYR"/>
    <property type="match status" value="1"/>
</dbReference>
<evidence type="ECO:0000259" key="2">
    <source>
        <dbReference type="Pfam" id="PF05347"/>
    </source>
</evidence>
<proteinExistence type="predicted"/>
<name>A0A7S2ED80_TRICV</name>
<protein>
    <recommendedName>
        <fullName evidence="2">Complex 1 LYR protein domain-containing protein</fullName>
    </recommendedName>
</protein>
<feature type="domain" description="Complex 1 LYR protein" evidence="2">
    <location>
        <begin position="9"/>
        <end position="43"/>
    </location>
</feature>
<dbReference type="CDD" id="cd20251">
    <property type="entry name" value="Complex1_LYR_SF"/>
    <property type="match status" value="1"/>
</dbReference>
<evidence type="ECO:0000256" key="1">
    <source>
        <dbReference type="SAM" id="MobiDB-lite"/>
    </source>
</evidence>
<feature type="compositionally biased region" description="Polar residues" evidence="1">
    <location>
        <begin position="78"/>
        <end position="92"/>
    </location>
</feature>
<sequence>MASPQAGGRELLHLYRRILRSCATYPSKNRRGIYEAIREEFRECAPMDPESTECKIKVQSAYKGLQQLRMYDEVNMSGGDTQSPNWSVTLEQNPFPKPPHLS</sequence>
<dbReference type="AlphaFoldDB" id="A0A7S2ED80"/>